<dbReference type="EMBL" id="JBHUJD010000022">
    <property type="protein sequence ID" value="MFD2311789.1"/>
    <property type="molecule type" value="Genomic_DNA"/>
</dbReference>
<accession>A0ABW5EJX8</accession>
<gene>
    <name evidence="3" type="ORF">ACFSKX_15275</name>
</gene>
<feature type="chain" id="PRO_5045694225" evidence="2">
    <location>
        <begin position="17"/>
        <end position="78"/>
    </location>
</feature>
<evidence type="ECO:0000256" key="2">
    <source>
        <dbReference type="SAM" id="SignalP"/>
    </source>
</evidence>
<evidence type="ECO:0000313" key="3">
    <source>
        <dbReference type="EMBL" id="MFD2311789.1"/>
    </source>
</evidence>
<name>A0ABW5EJX8_9GAMM</name>
<dbReference type="Proteomes" id="UP001597425">
    <property type="component" value="Unassembled WGS sequence"/>
</dbReference>
<keyword evidence="4" id="KW-1185">Reference proteome</keyword>
<comment type="caution">
    <text evidence="3">The sequence shown here is derived from an EMBL/GenBank/DDBJ whole genome shotgun (WGS) entry which is preliminary data.</text>
</comment>
<proteinExistence type="predicted"/>
<reference evidence="4" key="1">
    <citation type="journal article" date="2019" name="Int. J. Syst. Evol. Microbiol.">
        <title>The Global Catalogue of Microorganisms (GCM) 10K type strain sequencing project: providing services to taxonomists for standard genome sequencing and annotation.</title>
        <authorList>
            <consortium name="The Broad Institute Genomics Platform"/>
            <consortium name="The Broad Institute Genome Sequencing Center for Infectious Disease"/>
            <person name="Wu L."/>
            <person name="Ma J."/>
        </authorList>
    </citation>
    <scope>NUCLEOTIDE SEQUENCE [LARGE SCALE GENOMIC DNA]</scope>
    <source>
        <strain evidence="4">KCTC 12848</strain>
    </source>
</reference>
<evidence type="ECO:0000256" key="1">
    <source>
        <dbReference type="SAM" id="MobiDB-lite"/>
    </source>
</evidence>
<dbReference type="PROSITE" id="PS51257">
    <property type="entry name" value="PROKAR_LIPOPROTEIN"/>
    <property type="match status" value="1"/>
</dbReference>
<dbReference type="RefSeq" id="WP_265722390.1">
    <property type="nucleotide sequence ID" value="NZ_JAPIVK010000022.1"/>
</dbReference>
<feature type="region of interest" description="Disordered" evidence="1">
    <location>
        <begin position="20"/>
        <end position="44"/>
    </location>
</feature>
<protein>
    <submittedName>
        <fullName evidence="3">Uncharacterized protein</fullName>
    </submittedName>
</protein>
<feature type="signal peptide" evidence="2">
    <location>
        <begin position="1"/>
        <end position="16"/>
    </location>
</feature>
<evidence type="ECO:0000313" key="4">
    <source>
        <dbReference type="Proteomes" id="UP001597425"/>
    </source>
</evidence>
<organism evidence="3 4">
    <name type="scientific">Microbulbifer halophilus</name>
    <dbReference type="NCBI Taxonomy" id="453963"/>
    <lineage>
        <taxon>Bacteria</taxon>
        <taxon>Pseudomonadati</taxon>
        <taxon>Pseudomonadota</taxon>
        <taxon>Gammaproteobacteria</taxon>
        <taxon>Cellvibrionales</taxon>
        <taxon>Microbulbiferaceae</taxon>
        <taxon>Microbulbifer</taxon>
    </lineage>
</organism>
<keyword evidence="2" id="KW-0732">Signal</keyword>
<sequence>MLCKTISLLASTLAIAACGGGSGESGSPDSDGAQSGGLSSADYSSRVVGAEIRRRDSGEPLGVSGLPLEGERVILSGD</sequence>